<dbReference type="PANTHER" id="PTHR10159">
    <property type="entry name" value="DUAL SPECIFICITY PROTEIN PHOSPHATASE"/>
    <property type="match status" value="1"/>
</dbReference>
<reference evidence="8" key="1">
    <citation type="submission" date="2023-08" db="EMBL/GenBank/DDBJ databases">
        <authorList>
            <person name="Chen Y."/>
            <person name="Shah S."/>
            <person name="Dougan E. K."/>
            <person name="Thang M."/>
            <person name="Chan C."/>
        </authorList>
    </citation>
    <scope>NUCLEOTIDE SEQUENCE</scope>
</reference>
<dbReference type="InterPro" id="IPR000340">
    <property type="entry name" value="Dual-sp_phosphatase_cat-dom"/>
</dbReference>
<evidence type="ECO:0000256" key="4">
    <source>
        <dbReference type="ARBA" id="ARBA00022912"/>
    </source>
</evidence>
<dbReference type="EC" id="3.1.3.48" evidence="2"/>
<dbReference type="GO" id="GO:0005737">
    <property type="term" value="C:cytoplasm"/>
    <property type="evidence" value="ECO:0007669"/>
    <property type="project" value="TreeGrafter"/>
</dbReference>
<comment type="similarity">
    <text evidence="1">Belongs to the protein-tyrosine phosphatase family. Non-receptor class dual specificity subfamily.</text>
</comment>
<dbReference type="SUPFAM" id="SSF52799">
    <property type="entry name" value="(Phosphotyrosine protein) phosphatases II"/>
    <property type="match status" value="1"/>
</dbReference>
<evidence type="ECO:0000259" key="7">
    <source>
        <dbReference type="PROSITE" id="PS50056"/>
    </source>
</evidence>
<feature type="region of interest" description="Disordered" evidence="5">
    <location>
        <begin position="282"/>
        <end position="350"/>
    </location>
</feature>
<gene>
    <name evidence="8" type="ORF">EVOR1521_LOCUS26729</name>
</gene>
<dbReference type="PANTHER" id="PTHR10159:SF519">
    <property type="entry name" value="DUAL SPECIFICITY PROTEIN PHOSPHATASE MPK3"/>
    <property type="match status" value="1"/>
</dbReference>
<evidence type="ECO:0000313" key="8">
    <source>
        <dbReference type="EMBL" id="CAJ1404236.1"/>
    </source>
</evidence>
<dbReference type="InterPro" id="IPR029021">
    <property type="entry name" value="Prot-tyrosine_phosphatase-like"/>
</dbReference>
<sequence>MSHVNCMKLVEKHRPETVTEDQIFRALEVSAKGMPRPSEILPGEGAFEWQRPGKLYLGGMHAAMNSEFLASGVRLVVNTAKGLETFGPQWARAQARSRERGLELLELNWLDDAAFQIDREALKTALQVVHATLANASVLVHCAQGKSRSSTLVVAYLCVVMNMESPEALRYVQTRRALAEPNVGFMQRLRSWDKDGASAPNPPCDFVESALAYICNGPREAWSNGKRKFKAQDPVYQGAVDVAQMAHRKQISEKNRVPKGDRDACDIPPIFGGSMFGGNVGKDIFPEPTASREEAQTAGKKKRKRMAAQERRAASKPVGTLPALPKAAAAPNKEKDKLELPKQKELETWY</sequence>
<keyword evidence="4" id="KW-0904">Protein phosphatase</keyword>
<evidence type="ECO:0000256" key="5">
    <source>
        <dbReference type="SAM" id="MobiDB-lite"/>
    </source>
</evidence>
<dbReference type="CDD" id="cd14498">
    <property type="entry name" value="DSP"/>
    <property type="match status" value="1"/>
</dbReference>
<dbReference type="GO" id="GO:0004725">
    <property type="term" value="F:protein tyrosine phosphatase activity"/>
    <property type="evidence" value="ECO:0007669"/>
    <property type="project" value="UniProtKB-EC"/>
</dbReference>
<accession>A0AA36JFQ7</accession>
<comment type="caution">
    <text evidence="8">The sequence shown here is derived from an EMBL/GenBank/DDBJ whole genome shotgun (WGS) entry which is preliminary data.</text>
</comment>
<dbReference type="GO" id="GO:0043409">
    <property type="term" value="P:negative regulation of MAPK cascade"/>
    <property type="evidence" value="ECO:0007669"/>
    <property type="project" value="TreeGrafter"/>
</dbReference>
<protein>
    <recommendedName>
        <fullName evidence="2">protein-tyrosine-phosphatase</fullName>
        <ecNumber evidence="2">3.1.3.48</ecNumber>
    </recommendedName>
</protein>
<proteinExistence type="inferred from homology"/>
<feature type="domain" description="Tyrosine-protein phosphatase" evidence="6">
    <location>
        <begin position="46"/>
        <end position="198"/>
    </location>
</feature>
<evidence type="ECO:0000259" key="6">
    <source>
        <dbReference type="PROSITE" id="PS50054"/>
    </source>
</evidence>
<dbReference type="Pfam" id="PF00782">
    <property type="entry name" value="DSPc"/>
    <property type="match status" value="1"/>
</dbReference>
<dbReference type="SMART" id="SM00195">
    <property type="entry name" value="DSPc"/>
    <property type="match status" value="1"/>
</dbReference>
<dbReference type="InterPro" id="IPR000387">
    <property type="entry name" value="Tyr_Pase_dom"/>
</dbReference>
<evidence type="ECO:0000256" key="2">
    <source>
        <dbReference type="ARBA" id="ARBA00013064"/>
    </source>
</evidence>
<dbReference type="AlphaFoldDB" id="A0AA36JFQ7"/>
<feature type="compositionally biased region" description="Low complexity" evidence="5">
    <location>
        <begin position="321"/>
        <end position="331"/>
    </location>
</feature>
<dbReference type="PROSITE" id="PS50056">
    <property type="entry name" value="TYR_PHOSPHATASE_2"/>
    <property type="match status" value="1"/>
</dbReference>
<dbReference type="EMBL" id="CAUJNA010003531">
    <property type="protein sequence ID" value="CAJ1404236.1"/>
    <property type="molecule type" value="Genomic_DNA"/>
</dbReference>
<organism evidence="8 9">
    <name type="scientific">Effrenium voratum</name>
    <dbReference type="NCBI Taxonomy" id="2562239"/>
    <lineage>
        <taxon>Eukaryota</taxon>
        <taxon>Sar</taxon>
        <taxon>Alveolata</taxon>
        <taxon>Dinophyceae</taxon>
        <taxon>Suessiales</taxon>
        <taxon>Symbiodiniaceae</taxon>
        <taxon>Effrenium</taxon>
    </lineage>
</organism>
<dbReference type="InterPro" id="IPR016130">
    <property type="entry name" value="Tyr_Pase_AS"/>
</dbReference>
<evidence type="ECO:0000256" key="1">
    <source>
        <dbReference type="ARBA" id="ARBA00008601"/>
    </source>
</evidence>
<keyword evidence="9" id="KW-1185">Reference proteome</keyword>
<dbReference type="PROSITE" id="PS50054">
    <property type="entry name" value="TYR_PHOSPHATASE_DUAL"/>
    <property type="match status" value="1"/>
</dbReference>
<feature type="domain" description="Tyrosine specific protein phosphatases" evidence="7">
    <location>
        <begin position="119"/>
        <end position="176"/>
    </location>
</feature>
<evidence type="ECO:0000256" key="3">
    <source>
        <dbReference type="ARBA" id="ARBA00022801"/>
    </source>
</evidence>
<keyword evidence="3" id="KW-0378">Hydrolase</keyword>
<dbReference type="Proteomes" id="UP001178507">
    <property type="component" value="Unassembled WGS sequence"/>
</dbReference>
<name>A0AA36JFQ7_9DINO</name>
<dbReference type="InterPro" id="IPR020422">
    <property type="entry name" value="TYR_PHOSPHATASE_DUAL_dom"/>
</dbReference>
<dbReference type="PROSITE" id="PS00383">
    <property type="entry name" value="TYR_PHOSPHATASE_1"/>
    <property type="match status" value="1"/>
</dbReference>
<evidence type="ECO:0000313" key="9">
    <source>
        <dbReference type="Proteomes" id="UP001178507"/>
    </source>
</evidence>
<dbReference type="Gene3D" id="3.90.190.10">
    <property type="entry name" value="Protein tyrosine phosphatase superfamily"/>
    <property type="match status" value="1"/>
</dbReference>
<feature type="compositionally biased region" description="Basic and acidic residues" evidence="5">
    <location>
        <begin position="332"/>
        <end position="350"/>
    </location>
</feature>